<comment type="catalytic activity">
    <reaction evidence="20">
        <text>(3R)-hydroxyoctadecanoyl-[ACP] = (2E)-octadecenoyl-[ACP] + H2O</text>
        <dbReference type="Rhea" id="RHEA:41924"/>
        <dbReference type="Rhea" id="RHEA-COMP:9654"/>
        <dbReference type="Rhea" id="RHEA-COMP:9655"/>
        <dbReference type="ChEBI" id="CHEBI:15377"/>
        <dbReference type="ChEBI" id="CHEBI:78488"/>
        <dbReference type="ChEBI" id="CHEBI:78489"/>
    </reaction>
    <physiologicalReaction direction="left-to-right" evidence="20">
        <dbReference type="Rhea" id="RHEA:41925"/>
    </physiologicalReaction>
</comment>
<evidence type="ECO:0000256" key="31">
    <source>
        <dbReference type="ARBA" id="ARBA00047578"/>
    </source>
</evidence>
<dbReference type="PANTHER" id="PTHR43775">
    <property type="entry name" value="FATTY ACID SYNTHASE"/>
    <property type="match status" value="1"/>
</dbReference>
<evidence type="ECO:0000256" key="40">
    <source>
        <dbReference type="ARBA" id="ARBA00048506"/>
    </source>
</evidence>
<evidence type="ECO:0000256" key="41">
    <source>
        <dbReference type="ARBA" id="ARBA00048571"/>
    </source>
</evidence>
<comment type="function">
    <text evidence="23">Fatty acid synthetase is a multifunctional enzyme that catalyzes the de novo biosynthesis of long-chain saturated fatty acids starting from acetyl-CoA and malonyl-CoA in the presence of NADPH. This multifunctional protein contains 7 catalytic activities and a site for the binding of the prosthetic group 4'-phosphopantetheine of the acyl carrier protein ([ACP]) domain.</text>
</comment>
<comment type="catalytic activity">
    <reaction evidence="47">
        <text>decanoyl-[ACP] + malonyl-[ACP] + H(+) = 3-oxododecanoyl-[ACP] + holo-[ACP] + CO2</text>
        <dbReference type="Rhea" id="RHEA:41868"/>
        <dbReference type="Rhea" id="RHEA-COMP:9623"/>
        <dbReference type="Rhea" id="RHEA-COMP:9640"/>
        <dbReference type="Rhea" id="RHEA-COMP:9641"/>
        <dbReference type="Rhea" id="RHEA-COMP:9685"/>
        <dbReference type="ChEBI" id="CHEBI:15378"/>
        <dbReference type="ChEBI" id="CHEBI:16526"/>
        <dbReference type="ChEBI" id="CHEBI:64479"/>
        <dbReference type="ChEBI" id="CHEBI:78449"/>
        <dbReference type="ChEBI" id="CHEBI:78468"/>
        <dbReference type="ChEBI" id="CHEBI:78469"/>
    </reaction>
    <physiologicalReaction direction="left-to-right" evidence="47">
        <dbReference type="Rhea" id="RHEA:41869"/>
    </physiologicalReaction>
</comment>
<dbReference type="SMART" id="SM00823">
    <property type="entry name" value="PKS_PP"/>
    <property type="match status" value="1"/>
</dbReference>
<evidence type="ECO:0000256" key="54">
    <source>
        <dbReference type="ARBA" id="ARBA00049533"/>
    </source>
</evidence>
<dbReference type="InterPro" id="IPR020843">
    <property type="entry name" value="ER"/>
</dbReference>
<keyword evidence="11" id="KW-0702">S-nitrosylation</keyword>
<dbReference type="InterPro" id="IPR036291">
    <property type="entry name" value="NAD(P)-bd_dom_sf"/>
</dbReference>
<evidence type="ECO:0000313" key="58">
    <source>
        <dbReference type="EMBL" id="KYQ55999.1"/>
    </source>
</evidence>
<dbReference type="InterPro" id="IPR029058">
    <property type="entry name" value="AB_hydrolase_fold"/>
</dbReference>
<dbReference type="EC" id="1.1.1.100" evidence="5"/>
<evidence type="ECO:0000256" key="16">
    <source>
        <dbReference type="ARBA" id="ARBA00023373"/>
    </source>
</evidence>
<comment type="catalytic activity">
    <reaction evidence="14">
        <text>(3R)-hydroxyoctanoyl-[ACP] = (2E)-octenoyl-[ACP] + H2O</text>
        <dbReference type="Rhea" id="RHEA:41844"/>
        <dbReference type="Rhea" id="RHEA-COMP:9634"/>
        <dbReference type="Rhea" id="RHEA-COMP:9635"/>
        <dbReference type="ChEBI" id="CHEBI:15377"/>
        <dbReference type="ChEBI" id="CHEBI:78461"/>
        <dbReference type="ChEBI" id="CHEBI:78462"/>
    </reaction>
    <physiologicalReaction direction="left-to-right" evidence="14">
        <dbReference type="Rhea" id="RHEA:41845"/>
    </physiologicalReaction>
</comment>
<comment type="catalytic activity">
    <reaction evidence="48">
        <text>(2E)-tetradecenoyl-[ACP] + NADPH + H(+) = tetradecanoyl-[ACP] + NADP(+)</text>
        <dbReference type="Rhea" id="RHEA:41896"/>
        <dbReference type="Rhea" id="RHEA-COMP:9647"/>
        <dbReference type="Rhea" id="RHEA-COMP:9648"/>
        <dbReference type="ChEBI" id="CHEBI:15378"/>
        <dbReference type="ChEBI" id="CHEBI:57783"/>
        <dbReference type="ChEBI" id="CHEBI:58349"/>
        <dbReference type="ChEBI" id="CHEBI:78475"/>
        <dbReference type="ChEBI" id="CHEBI:78477"/>
    </reaction>
    <physiologicalReaction direction="left-to-right" evidence="48">
        <dbReference type="Rhea" id="RHEA:41897"/>
    </physiologicalReaction>
</comment>
<dbReference type="PROSITE" id="PS50075">
    <property type="entry name" value="CARRIER"/>
    <property type="match status" value="1"/>
</dbReference>
<evidence type="ECO:0000256" key="30">
    <source>
        <dbReference type="ARBA" id="ARBA00047500"/>
    </source>
</evidence>
<name>A0A151X6P9_9HYME</name>
<dbReference type="Gene3D" id="3.10.129.110">
    <property type="entry name" value="Polyketide synthase dehydratase"/>
    <property type="match status" value="1"/>
</dbReference>
<dbReference type="STRING" id="64791.A0A151X6P9"/>
<comment type="catalytic activity">
    <reaction evidence="54">
        <text>octanoyl-[ACP] + malonyl-[ACP] + H(+) = 3-oxodecanoyl-[ACP] + holo-[ACP] + CO2</text>
        <dbReference type="Rhea" id="RHEA:41852"/>
        <dbReference type="Rhea" id="RHEA-COMP:9623"/>
        <dbReference type="Rhea" id="RHEA-COMP:9636"/>
        <dbReference type="Rhea" id="RHEA-COMP:9637"/>
        <dbReference type="Rhea" id="RHEA-COMP:9685"/>
        <dbReference type="ChEBI" id="CHEBI:15378"/>
        <dbReference type="ChEBI" id="CHEBI:16526"/>
        <dbReference type="ChEBI" id="CHEBI:64479"/>
        <dbReference type="ChEBI" id="CHEBI:78449"/>
        <dbReference type="ChEBI" id="CHEBI:78463"/>
        <dbReference type="ChEBI" id="CHEBI:78464"/>
    </reaction>
    <physiologicalReaction direction="left-to-right" evidence="54">
        <dbReference type="Rhea" id="RHEA:41853"/>
    </physiologicalReaction>
</comment>
<evidence type="ECO:0000256" key="13">
    <source>
        <dbReference type="ARBA" id="ARBA00022990"/>
    </source>
</evidence>
<evidence type="ECO:0000256" key="29">
    <source>
        <dbReference type="ARBA" id="ARBA00047451"/>
    </source>
</evidence>
<evidence type="ECO:0000256" key="19">
    <source>
        <dbReference type="ARBA" id="ARBA00023398"/>
    </source>
</evidence>
<evidence type="ECO:0000256" key="50">
    <source>
        <dbReference type="ARBA" id="ARBA00049414"/>
    </source>
</evidence>
<dbReference type="InterPro" id="IPR050091">
    <property type="entry name" value="PKS_NRPS_Biosynth_Enz"/>
</dbReference>
<dbReference type="PROSITE" id="PS52019">
    <property type="entry name" value="PKS_MFAS_DH"/>
    <property type="match status" value="1"/>
</dbReference>
<evidence type="ECO:0000256" key="12">
    <source>
        <dbReference type="ARBA" id="ARBA00022898"/>
    </source>
</evidence>
<dbReference type="SMART" id="SM00822">
    <property type="entry name" value="PKS_KR"/>
    <property type="match status" value="1"/>
</dbReference>
<evidence type="ECO:0000256" key="5">
    <source>
        <dbReference type="ARBA" id="ARBA00012948"/>
    </source>
</evidence>
<dbReference type="SUPFAM" id="SSF52151">
    <property type="entry name" value="FabD/lysophospholipase-like"/>
    <property type="match status" value="1"/>
</dbReference>
<keyword evidence="10" id="KW-0808">Transferase</keyword>
<keyword evidence="12" id="KW-0663">Pyridoxal phosphate</keyword>
<comment type="catalytic activity">
    <reaction evidence="30">
        <text>(2E)-butenoyl-[ACP] + NADPH + H(+) = butanoyl-[ACP] + NADP(+)</text>
        <dbReference type="Rhea" id="RHEA:41812"/>
        <dbReference type="Rhea" id="RHEA-COMP:9627"/>
        <dbReference type="Rhea" id="RHEA-COMP:9628"/>
        <dbReference type="ChEBI" id="CHEBI:15378"/>
        <dbReference type="ChEBI" id="CHEBI:57783"/>
        <dbReference type="ChEBI" id="CHEBI:58349"/>
        <dbReference type="ChEBI" id="CHEBI:78453"/>
        <dbReference type="ChEBI" id="CHEBI:78454"/>
    </reaction>
    <physiologicalReaction direction="left-to-right" evidence="30">
        <dbReference type="Rhea" id="RHEA:41813"/>
    </physiologicalReaction>
</comment>
<dbReference type="GO" id="GO:0004312">
    <property type="term" value="F:fatty acid synthase activity"/>
    <property type="evidence" value="ECO:0007669"/>
    <property type="project" value="UniProtKB-EC"/>
</dbReference>
<comment type="catalytic activity">
    <reaction evidence="29">
        <text>tetradecanoyl-[ACP] + malonyl-[ACP] + H(+) = 3-oxohexadecanoyl-[ACP] + holo-[ACP] + CO2</text>
        <dbReference type="Rhea" id="RHEA:41900"/>
        <dbReference type="Rhea" id="RHEA-COMP:9623"/>
        <dbReference type="Rhea" id="RHEA-COMP:9648"/>
        <dbReference type="Rhea" id="RHEA-COMP:9649"/>
        <dbReference type="Rhea" id="RHEA-COMP:9685"/>
        <dbReference type="ChEBI" id="CHEBI:15378"/>
        <dbReference type="ChEBI" id="CHEBI:16526"/>
        <dbReference type="ChEBI" id="CHEBI:64479"/>
        <dbReference type="ChEBI" id="CHEBI:78449"/>
        <dbReference type="ChEBI" id="CHEBI:78477"/>
        <dbReference type="ChEBI" id="CHEBI:78478"/>
    </reaction>
    <physiologicalReaction direction="left-to-right" evidence="29">
        <dbReference type="Rhea" id="RHEA:41901"/>
    </physiologicalReaction>
</comment>
<feature type="region of interest" description="C-terminal hotdog fold" evidence="55">
    <location>
        <begin position="644"/>
        <end position="770"/>
    </location>
</feature>
<dbReference type="InterPro" id="IPR020806">
    <property type="entry name" value="PKS_PP-bd"/>
</dbReference>
<evidence type="ECO:0000256" key="6">
    <source>
        <dbReference type="ARBA" id="ARBA00013191"/>
    </source>
</evidence>
<dbReference type="Pfam" id="PF00550">
    <property type="entry name" value="PP-binding"/>
    <property type="match status" value="1"/>
</dbReference>
<dbReference type="SMART" id="SM00827">
    <property type="entry name" value="PKS_AT"/>
    <property type="match status" value="1"/>
</dbReference>
<sequence length="2048" mass="229960">LQHISQVIVAMESGIIPSNLHYNRPREGLKALEDGRIKVVNESTSWEGGYVGINSFGFGGANCHILLKSHPKNKINNGAPSDDLPRLVTVSGRSENSVKVFLDDIERHPVDTEYIRLLHDIHFDDIQGHLYRGYTIVGSKTEHSIREVENYLGTTRPIWFVFSGMGSQWPGMGIDLMRFPVFAEAIKKCDAVLRPRGVDIINILINKDKTIFDNILHSFVGIAAVQIGLVDLLTSVGIVPDNIIGHSVGELGCAYADGCLTAEQMILSSYSRGLVSIETEIIYGSMAAIGLGYEDIKDICPPDIEVACHNASDSSTISGPAESMKEFVAQLQAKQIFAKEVQCSNIPYHSRYIASTGPKLLAYMNEIIPQPKPRSKKWLSTSVPRNKWSTTEAKLASAEYLTNNLLNPVLFEETTCLIPKDAVAIEIAPHSLLQAILRRSLGSEVTNVGLTQRGHRDNVEVVLQGLGKLYNAGLQPDIAKLYPPVEYPVSRGTPMIAPSIRWEHTDDWYVTTYKSQKKITSGERTVTMSLVNEDFEYMIGHVIDGKNLIPAIGYLAMVWESLGLLHGEMYTEISVVFEDVSFMRATHIPKEGNIELTVMVQKGTGRFEISEGSTPIVTGLIRVVKNPAQEKVPVNFLPEDDDEEEVLTTKDIYKELRLRGYQYSGIFRSLKSASLSGNKGHIAWMSNWVTFLDNMLQIMILGMNTKGLYVPTKIRKIVIDTKLHQQEVRNLDVENRQFPVRVYKEWETIISGGVEIRGVKATAISRRLRTDDVVLEEHKFVAHRDRAQVSLKEAIRLSTQIALEYHQTVHIKTIELIDDSDKMTMDELASPILTEILNDLPLIQAKVHLSAPSNYFDYSLLPNVIALDINKVSKEDNVMLAVGIGLLSKNKNHQLKEILLKLKNSGFVLTRERSKLENLSTLSKHGLDVILEKNIGEETIVLLKKRKQLARKTEVVHVNNNEFTWLEKLNSFMNIESKTNDMRIILVSEADLESGLLGFVNCLRKEPGGEMIRSVLIQDTEAPKFSLQNPLYSEQLQLDLPINVLKSGKVWGSYRHQPLPSLQSKLVRHAYVHQTVPGDLSSLRWIEGSIHPDTNQKNLVHVAYSALNFRDIMFATGKLVLNSTLLRDRVDEYPIGLEYAGIDTAGRRVMGLCDKRGITNIIESDESLYWYVPDNWSLEDAATVPCVYATCYVALYQRGEMKEGDKVLIHSGTGGIGQAAIHLALHEGCEVFTTVGTPEKRKFIREMFPSIPDDHIYNSHNTNFEQMILQKTNGDGVDIVLNSLAEEKLQASVRCLAVGGRFLEIGKIDLAANNSLGMMIFLKEISFHGVLIDNLLSSGPKDEKIVEERTELYNLVNEGLKNGAIKPLVRKVFEKDELEMAFRYMTTGKHIGKILLKICDEKKILEKKSILADPRYYCNSNKTYLILGGLGGFGLELADWLILRGAKNIVLTSRTGIKNGYQRMKVELWKSYGVNVLIITGADASNRKDCEFILNSAEKQGPVDAIFNLAVVLKDCICKNQTPESFDECFRAKAWATKMLDELSRKLCRQLQQFVVFSSVSCGRGNAGQTNYGMANSIMERICERRAANGLPGLAIQWGAIGEVGLTTKWHDNNKELVIGGTLQQMVFSCLEKLEIFLLQNHPVVSSMVVAEKHAYGAVDIVEAVANIMNVKDKNISQNISLAELGMDSMMTVEIKQTLEREYDIFLTMQDIRNLNFTKLAEIRDVDLKRQKALNPEAHEQTIELSGIQLLLQISYNVNLPTETCMELQTRMDPRKIKVFLLPGIQGYGQIFNPLASKIRPFATVLQYGLVNTMSIPEYADHLLPYVLPKAQEQRGFAIVGYSYGSVIALELVKRLEKHGLSGRVVLIDGAPELLKTILDQYLPATTEEEFQNNFLLSIMDTVQSASSEKLLLDLEKCTTWEEKLNVSFSHMPDKILLTETHKALYKNIYMHVLALRKYDWSSLGWIRSPITLLKPTKLIVDIIEEDYGLHKITRDKVNVFYVEGNHTTILDSDKVIAAINAEPLQDPKEFRKLLIEDRPFEDTERTA</sequence>
<dbReference type="EC" id="2.3.1.85" evidence="4"/>
<dbReference type="FunFam" id="3.40.50.720:FF:000209">
    <property type="entry name" value="Polyketide synthase Pks12"/>
    <property type="match status" value="1"/>
</dbReference>
<dbReference type="EC" id="2.3.1.41" evidence="6"/>
<dbReference type="GO" id="GO:0004315">
    <property type="term" value="F:3-oxoacyl-[acyl-carrier-protein] synthase activity"/>
    <property type="evidence" value="ECO:0007669"/>
    <property type="project" value="UniProtKB-EC"/>
</dbReference>
<dbReference type="InterPro" id="IPR014043">
    <property type="entry name" value="Acyl_transferase_dom"/>
</dbReference>
<evidence type="ECO:0000256" key="24">
    <source>
        <dbReference type="ARBA" id="ARBA00044883"/>
    </source>
</evidence>
<comment type="catalytic activity">
    <reaction evidence="24">
        <text>acetyl-CoA + n malonyl-CoA + 2n NADPH + 2n H(+) = a long-chain fatty acid + (n+1) CoA + n CO2 + 2n NADP(+).</text>
        <dbReference type="EC" id="2.3.1.85"/>
    </reaction>
</comment>
<evidence type="ECO:0000256" key="39">
    <source>
        <dbReference type="ARBA" id="ARBA00048420"/>
    </source>
</evidence>
<dbReference type="Gene3D" id="1.10.1200.10">
    <property type="entry name" value="ACP-like"/>
    <property type="match status" value="1"/>
</dbReference>
<dbReference type="Gene3D" id="3.90.180.10">
    <property type="entry name" value="Medium-chain alcohol dehydrogenases, catalytic domain"/>
    <property type="match status" value="1"/>
</dbReference>
<evidence type="ECO:0000256" key="22">
    <source>
        <dbReference type="ARBA" id="ARBA00023402"/>
    </source>
</evidence>
<evidence type="ECO:0000256" key="43">
    <source>
        <dbReference type="ARBA" id="ARBA00048691"/>
    </source>
</evidence>
<comment type="catalytic activity">
    <reaction evidence="18">
        <text>a (3R)-hydroxyacyl-[ACP] = a (2E)-enoyl-[ACP] + H2O</text>
        <dbReference type="Rhea" id="RHEA:13097"/>
        <dbReference type="Rhea" id="RHEA-COMP:9925"/>
        <dbReference type="Rhea" id="RHEA-COMP:9945"/>
        <dbReference type="ChEBI" id="CHEBI:15377"/>
        <dbReference type="ChEBI" id="CHEBI:78784"/>
        <dbReference type="ChEBI" id="CHEBI:78827"/>
        <dbReference type="EC" id="4.2.1.59"/>
    </reaction>
    <physiologicalReaction direction="left-to-right" evidence="18">
        <dbReference type="Rhea" id="RHEA:13098"/>
    </physiologicalReaction>
</comment>
<evidence type="ECO:0000256" key="52">
    <source>
        <dbReference type="ARBA" id="ARBA00049449"/>
    </source>
</evidence>
<dbReference type="CDD" id="cd08954">
    <property type="entry name" value="KR_1_FAS_SDR_x"/>
    <property type="match status" value="1"/>
</dbReference>
<evidence type="ECO:0000256" key="21">
    <source>
        <dbReference type="ARBA" id="ARBA00023401"/>
    </source>
</evidence>
<comment type="catalytic activity">
    <reaction evidence="44">
        <text>hexadecanoyl-[ACP] + H2O = hexadecanoate + holo-[ACP] + H(+)</text>
        <dbReference type="Rhea" id="RHEA:41932"/>
        <dbReference type="Rhea" id="RHEA-COMP:9652"/>
        <dbReference type="Rhea" id="RHEA-COMP:9685"/>
        <dbReference type="ChEBI" id="CHEBI:7896"/>
        <dbReference type="ChEBI" id="CHEBI:15377"/>
        <dbReference type="ChEBI" id="CHEBI:15378"/>
        <dbReference type="ChEBI" id="CHEBI:64479"/>
        <dbReference type="ChEBI" id="CHEBI:78483"/>
        <dbReference type="EC" id="3.1.2.14"/>
    </reaction>
    <physiologicalReaction direction="left-to-right" evidence="44">
        <dbReference type="Rhea" id="RHEA:41933"/>
    </physiologicalReaction>
</comment>
<comment type="catalytic activity">
    <reaction evidence="52">
        <text>butanoyl-[ACP] + malonyl-[ACP] + H(+) = 3-oxohexanoyl-[ACP] + holo-[ACP] + CO2</text>
        <dbReference type="Rhea" id="RHEA:41820"/>
        <dbReference type="Rhea" id="RHEA-COMP:9623"/>
        <dbReference type="Rhea" id="RHEA-COMP:9628"/>
        <dbReference type="Rhea" id="RHEA-COMP:9629"/>
        <dbReference type="Rhea" id="RHEA-COMP:9685"/>
        <dbReference type="ChEBI" id="CHEBI:15378"/>
        <dbReference type="ChEBI" id="CHEBI:16526"/>
        <dbReference type="ChEBI" id="CHEBI:64479"/>
        <dbReference type="ChEBI" id="CHEBI:78449"/>
        <dbReference type="ChEBI" id="CHEBI:78454"/>
        <dbReference type="ChEBI" id="CHEBI:78456"/>
    </reaction>
    <physiologicalReaction direction="left-to-right" evidence="52">
        <dbReference type="Rhea" id="RHEA:41821"/>
    </physiologicalReaction>
</comment>
<comment type="catalytic activity">
    <reaction evidence="51">
        <text>3-oxooctanoyl-[ACP] + NADPH + H(+) = (3R)-hydroxyoctanoyl-[ACP] + NADP(+)</text>
        <dbReference type="Rhea" id="RHEA:41840"/>
        <dbReference type="Rhea" id="RHEA-COMP:9633"/>
        <dbReference type="Rhea" id="RHEA-COMP:9634"/>
        <dbReference type="ChEBI" id="CHEBI:15378"/>
        <dbReference type="ChEBI" id="CHEBI:57783"/>
        <dbReference type="ChEBI" id="CHEBI:58349"/>
        <dbReference type="ChEBI" id="CHEBI:78460"/>
        <dbReference type="ChEBI" id="CHEBI:78461"/>
    </reaction>
    <physiologicalReaction direction="left-to-right" evidence="51">
        <dbReference type="Rhea" id="RHEA:41841"/>
    </physiologicalReaction>
</comment>
<dbReference type="EC" id="1.3.1.39" evidence="2"/>
<dbReference type="Gene3D" id="3.40.47.10">
    <property type="match status" value="1"/>
</dbReference>
<dbReference type="InterPro" id="IPR049391">
    <property type="entry name" value="FAS_pseudo-KR"/>
</dbReference>
<comment type="pathway">
    <text evidence="1">Lipid metabolism.</text>
</comment>
<evidence type="ECO:0000256" key="35">
    <source>
        <dbReference type="ARBA" id="ARBA00047961"/>
    </source>
</evidence>
<feature type="active site" description="Proton acceptor; for dehydratase activity" evidence="55">
    <location>
        <position position="541"/>
    </location>
</feature>
<dbReference type="InterPro" id="IPR016036">
    <property type="entry name" value="Malonyl_transacylase_ACP-bd"/>
</dbReference>
<comment type="catalytic activity">
    <reaction evidence="46">
        <text>(2E)-octadecenoyl-[ACP] + NADPH + H(+) = octadecanoyl-[ACP] + NADP(+)</text>
        <dbReference type="Rhea" id="RHEA:41928"/>
        <dbReference type="Rhea" id="RHEA-COMP:9655"/>
        <dbReference type="Rhea" id="RHEA-COMP:9656"/>
        <dbReference type="ChEBI" id="CHEBI:15378"/>
        <dbReference type="ChEBI" id="CHEBI:57783"/>
        <dbReference type="ChEBI" id="CHEBI:58349"/>
        <dbReference type="ChEBI" id="CHEBI:78489"/>
        <dbReference type="ChEBI" id="CHEBI:78495"/>
    </reaction>
    <physiologicalReaction direction="left-to-right" evidence="46">
        <dbReference type="Rhea" id="RHEA:41929"/>
    </physiologicalReaction>
</comment>
<dbReference type="Proteomes" id="UP000075809">
    <property type="component" value="Unassembled WGS sequence"/>
</dbReference>
<evidence type="ECO:0000256" key="25">
    <source>
        <dbReference type="ARBA" id="ARBA00047300"/>
    </source>
</evidence>
<dbReference type="EMBL" id="KQ982480">
    <property type="protein sequence ID" value="KYQ55999.1"/>
    <property type="molecule type" value="Genomic_DNA"/>
</dbReference>
<accession>A0A151X6P9</accession>
<evidence type="ECO:0000256" key="3">
    <source>
        <dbReference type="ARBA" id="ARBA00012480"/>
    </source>
</evidence>
<evidence type="ECO:0000256" key="4">
    <source>
        <dbReference type="ARBA" id="ARBA00012873"/>
    </source>
</evidence>
<evidence type="ECO:0000256" key="45">
    <source>
        <dbReference type="ARBA" id="ARBA00048935"/>
    </source>
</evidence>
<evidence type="ECO:0000256" key="34">
    <source>
        <dbReference type="ARBA" id="ARBA00047953"/>
    </source>
</evidence>
<dbReference type="InterPro" id="IPR011032">
    <property type="entry name" value="GroES-like_sf"/>
</dbReference>
<dbReference type="InterPro" id="IPR001031">
    <property type="entry name" value="Thioesterase"/>
</dbReference>
<evidence type="ECO:0000256" key="51">
    <source>
        <dbReference type="ARBA" id="ARBA00049422"/>
    </source>
</evidence>
<evidence type="ECO:0000256" key="49">
    <source>
        <dbReference type="ARBA" id="ARBA00049263"/>
    </source>
</evidence>
<dbReference type="UniPathway" id="UPA00094"/>
<evidence type="ECO:0000256" key="32">
    <source>
        <dbReference type="ARBA" id="ARBA00047810"/>
    </source>
</evidence>
<dbReference type="Pfam" id="PF00698">
    <property type="entry name" value="Acyl_transf_1"/>
    <property type="match status" value="1"/>
</dbReference>
<comment type="catalytic activity">
    <reaction evidence="32">
        <text>(2E)-hexadecenoyl-[ACP] + NADPH + H(+) = hexadecanoyl-[ACP] + NADP(+)</text>
        <dbReference type="Rhea" id="RHEA:41912"/>
        <dbReference type="Rhea" id="RHEA-COMP:9651"/>
        <dbReference type="Rhea" id="RHEA-COMP:9652"/>
        <dbReference type="ChEBI" id="CHEBI:15378"/>
        <dbReference type="ChEBI" id="CHEBI:57783"/>
        <dbReference type="ChEBI" id="CHEBI:58349"/>
        <dbReference type="ChEBI" id="CHEBI:78481"/>
        <dbReference type="ChEBI" id="CHEBI:78483"/>
    </reaction>
    <physiologicalReaction direction="left-to-right" evidence="32">
        <dbReference type="Rhea" id="RHEA:41913"/>
    </physiologicalReaction>
</comment>
<keyword evidence="13" id="KW-0007">Acetylation</keyword>
<comment type="catalytic activity">
    <reaction evidence="16">
        <text>(3R)-hydroxyhexanoyl-[ACP] = (2E)-hexenoyl-[ACP] + H2O</text>
        <dbReference type="Rhea" id="RHEA:41828"/>
        <dbReference type="Rhea" id="RHEA-COMP:9630"/>
        <dbReference type="Rhea" id="RHEA-COMP:9631"/>
        <dbReference type="ChEBI" id="CHEBI:15377"/>
        <dbReference type="ChEBI" id="CHEBI:78457"/>
        <dbReference type="ChEBI" id="CHEBI:78458"/>
    </reaction>
    <physiologicalReaction direction="left-to-right" evidence="16">
        <dbReference type="Rhea" id="RHEA:41829"/>
    </physiologicalReaction>
</comment>
<dbReference type="InterPro" id="IPR016039">
    <property type="entry name" value="Thiolase-like"/>
</dbReference>
<dbReference type="Gene3D" id="3.40.50.1820">
    <property type="entry name" value="alpha/beta hydrolase"/>
    <property type="match status" value="1"/>
</dbReference>
<comment type="catalytic activity">
    <reaction evidence="31">
        <text>dodecanoyl-[ACP] + malonyl-[ACP] + H(+) = 3-oxotetradecanoyl-[ACP] + holo-[ACP] + CO2</text>
        <dbReference type="Rhea" id="RHEA:41884"/>
        <dbReference type="Rhea" id="RHEA-COMP:9623"/>
        <dbReference type="Rhea" id="RHEA-COMP:9644"/>
        <dbReference type="Rhea" id="RHEA-COMP:9645"/>
        <dbReference type="Rhea" id="RHEA-COMP:9685"/>
        <dbReference type="ChEBI" id="CHEBI:15378"/>
        <dbReference type="ChEBI" id="CHEBI:16526"/>
        <dbReference type="ChEBI" id="CHEBI:64479"/>
        <dbReference type="ChEBI" id="CHEBI:65264"/>
        <dbReference type="ChEBI" id="CHEBI:78449"/>
        <dbReference type="ChEBI" id="CHEBI:78473"/>
    </reaction>
    <physiologicalReaction direction="left-to-right" evidence="31">
        <dbReference type="Rhea" id="RHEA:41885"/>
    </physiologicalReaction>
</comment>
<evidence type="ECO:0000256" key="38">
    <source>
        <dbReference type="ARBA" id="ARBA00048289"/>
    </source>
</evidence>
<comment type="catalytic activity">
    <reaction evidence="49">
        <text>3-oxododecanoyl-[ACP] + NADPH + H(+) = (3R)-hydroxydodecanoyl-[ACP] + NADP(+)</text>
        <dbReference type="Rhea" id="RHEA:41872"/>
        <dbReference type="Rhea" id="RHEA-COMP:9641"/>
        <dbReference type="Rhea" id="RHEA-COMP:9642"/>
        <dbReference type="ChEBI" id="CHEBI:15378"/>
        <dbReference type="ChEBI" id="CHEBI:57783"/>
        <dbReference type="ChEBI" id="CHEBI:58349"/>
        <dbReference type="ChEBI" id="CHEBI:78469"/>
        <dbReference type="ChEBI" id="CHEBI:78470"/>
    </reaction>
    <physiologicalReaction direction="left-to-right" evidence="49">
        <dbReference type="Rhea" id="RHEA:41873"/>
    </physiologicalReaction>
</comment>
<evidence type="ECO:0000259" key="56">
    <source>
        <dbReference type="PROSITE" id="PS50075"/>
    </source>
</evidence>
<dbReference type="Gene3D" id="3.30.70.3290">
    <property type="match status" value="1"/>
</dbReference>
<feature type="domain" description="PKS/mFAS DH" evidence="57">
    <location>
        <begin position="504"/>
        <end position="770"/>
    </location>
</feature>
<gene>
    <name evidence="58" type="ORF">ALC60_05063</name>
</gene>
<keyword evidence="8" id="KW-0596">Phosphopantetheine</keyword>
<dbReference type="SUPFAM" id="SSF51735">
    <property type="entry name" value="NAD(P)-binding Rossmann-fold domains"/>
    <property type="match status" value="2"/>
</dbReference>
<dbReference type="InterPro" id="IPR001227">
    <property type="entry name" value="Ac_transferase_dom_sf"/>
</dbReference>
<dbReference type="Gene3D" id="3.40.50.720">
    <property type="entry name" value="NAD(P)-binding Rossmann-like Domain"/>
    <property type="match status" value="1"/>
</dbReference>
<evidence type="ECO:0000256" key="8">
    <source>
        <dbReference type="ARBA" id="ARBA00022450"/>
    </source>
</evidence>
<dbReference type="PANTHER" id="PTHR43775:SF23">
    <property type="entry name" value="FATTY ACID SYNTHASE 3"/>
    <property type="match status" value="1"/>
</dbReference>
<dbReference type="InterPro" id="IPR049900">
    <property type="entry name" value="PKS_mFAS_DH"/>
</dbReference>
<proteinExistence type="predicted"/>
<comment type="catalytic activity">
    <reaction evidence="17">
        <text>(3R)-hydroxydecanoyl-[ACP] = (2E)-decenoyl-[ACP] + H2O</text>
        <dbReference type="Rhea" id="RHEA:41860"/>
        <dbReference type="Rhea" id="RHEA-COMP:9638"/>
        <dbReference type="Rhea" id="RHEA-COMP:9639"/>
        <dbReference type="ChEBI" id="CHEBI:15377"/>
        <dbReference type="ChEBI" id="CHEBI:78466"/>
        <dbReference type="ChEBI" id="CHEBI:78467"/>
    </reaction>
    <physiologicalReaction direction="left-to-right" evidence="17">
        <dbReference type="Rhea" id="RHEA:41861"/>
    </physiologicalReaction>
</comment>
<dbReference type="GO" id="GO:0006633">
    <property type="term" value="P:fatty acid biosynthetic process"/>
    <property type="evidence" value="ECO:0007669"/>
    <property type="project" value="UniProtKB-UniPathway"/>
</dbReference>
<dbReference type="FunFam" id="1.10.1200.10:FF:000013">
    <property type="entry name" value="Fatty acid synthase"/>
    <property type="match status" value="1"/>
</dbReference>
<dbReference type="InterPro" id="IPR036736">
    <property type="entry name" value="ACP-like_sf"/>
</dbReference>
<dbReference type="InterPro" id="IPR042104">
    <property type="entry name" value="PKS_dehydratase_sf"/>
</dbReference>
<dbReference type="Pfam" id="PF21149">
    <property type="entry name" value="FAS_pseudo-KR"/>
    <property type="match status" value="1"/>
</dbReference>
<organism evidence="58 59">
    <name type="scientific">Mycetomoellerius zeteki</name>
    <dbReference type="NCBI Taxonomy" id="64791"/>
    <lineage>
        <taxon>Eukaryota</taxon>
        <taxon>Metazoa</taxon>
        <taxon>Ecdysozoa</taxon>
        <taxon>Arthropoda</taxon>
        <taxon>Hexapoda</taxon>
        <taxon>Insecta</taxon>
        <taxon>Pterygota</taxon>
        <taxon>Neoptera</taxon>
        <taxon>Endopterygota</taxon>
        <taxon>Hymenoptera</taxon>
        <taxon>Apocrita</taxon>
        <taxon>Aculeata</taxon>
        <taxon>Formicoidea</taxon>
        <taxon>Formicidae</taxon>
        <taxon>Myrmicinae</taxon>
        <taxon>Mycetomoellerius</taxon>
    </lineage>
</organism>
<evidence type="ECO:0000256" key="55">
    <source>
        <dbReference type="PROSITE-ProRule" id="PRU01363"/>
    </source>
</evidence>
<evidence type="ECO:0000256" key="20">
    <source>
        <dbReference type="ARBA" id="ARBA00023399"/>
    </source>
</evidence>
<keyword evidence="59" id="KW-1185">Reference proteome</keyword>
<evidence type="ECO:0000256" key="7">
    <source>
        <dbReference type="ARBA" id="ARBA00018769"/>
    </source>
</evidence>
<dbReference type="InterPro" id="IPR016035">
    <property type="entry name" value="Acyl_Trfase/lysoPLipase"/>
</dbReference>
<dbReference type="InterPro" id="IPR032821">
    <property type="entry name" value="PKS_assoc"/>
</dbReference>
<evidence type="ECO:0000256" key="48">
    <source>
        <dbReference type="ARBA" id="ARBA00049171"/>
    </source>
</evidence>
<evidence type="ECO:0000256" key="18">
    <source>
        <dbReference type="ARBA" id="ARBA00023394"/>
    </source>
</evidence>
<evidence type="ECO:0000256" key="14">
    <source>
        <dbReference type="ARBA" id="ARBA00023332"/>
    </source>
</evidence>
<dbReference type="GO" id="GO:0031177">
    <property type="term" value="F:phosphopantetheine binding"/>
    <property type="evidence" value="ECO:0007669"/>
    <property type="project" value="InterPro"/>
</dbReference>
<evidence type="ECO:0000256" key="26">
    <source>
        <dbReference type="ARBA" id="ARBA00047394"/>
    </source>
</evidence>
<comment type="catalytic activity">
    <reaction evidence="34">
        <text>3-oxobutanoyl-[ACP] + NADPH + H(+) = (3R)-hydroxybutanoyl-[ACP] + NADP(+)</text>
        <dbReference type="Rhea" id="RHEA:41804"/>
        <dbReference type="Rhea" id="RHEA-COMP:9625"/>
        <dbReference type="Rhea" id="RHEA-COMP:9626"/>
        <dbReference type="ChEBI" id="CHEBI:15378"/>
        <dbReference type="ChEBI" id="CHEBI:57783"/>
        <dbReference type="ChEBI" id="CHEBI:58349"/>
        <dbReference type="ChEBI" id="CHEBI:78450"/>
        <dbReference type="ChEBI" id="CHEBI:78451"/>
    </reaction>
    <physiologicalReaction direction="left-to-right" evidence="34">
        <dbReference type="Rhea" id="RHEA:41805"/>
    </physiologicalReaction>
</comment>
<dbReference type="GO" id="GO:0016297">
    <property type="term" value="F:fatty acyl-[ACP] hydrolase activity"/>
    <property type="evidence" value="ECO:0007669"/>
    <property type="project" value="UniProtKB-EC"/>
</dbReference>
<evidence type="ECO:0000256" key="46">
    <source>
        <dbReference type="ARBA" id="ARBA00049019"/>
    </source>
</evidence>
<dbReference type="InterPro" id="IPR009081">
    <property type="entry name" value="PP-bd_ACP"/>
</dbReference>
<reference evidence="58 59" key="1">
    <citation type="submission" date="2015-09" db="EMBL/GenBank/DDBJ databases">
        <title>Trachymyrmex zeteki WGS genome.</title>
        <authorList>
            <person name="Nygaard S."/>
            <person name="Hu H."/>
            <person name="Boomsma J."/>
            <person name="Zhang G."/>
        </authorList>
    </citation>
    <scope>NUCLEOTIDE SEQUENCE [LARGE SCALE GENOMIC DNA]</scope>
    <source>
        <strain evidence="58">Tzet28-1</strain>
        <tissue evidence="58">Whole body</tissue>
    </source>
</reference>
<comment type="catalytic activity">
    <reaction evidence="25">
        <text>3-oxooctadecanoyl-[ACP] + NADPH + H(+) = (3R)-hydroxyoctadecanoyl-[ACP] + NADP(+)</text>
        <dbReference type="Rhea" id="RHEA:41920"/>
        <dbReference type="Rhea" id="RHEA-COMP:9653"/>
        <dbReference type="Rhea" id="RHEA-COMP:9654"/>
        <dbReference type="ChEBI" id="CHEBI:15378"/>
        <dbReference type="ChEBI" id="CHEBI:57783"/>
        <dbReference type="ChEBI" id="CHEBI:58349"/>
        <dbReference type="ChEBI" id="CHEBI:78487"/>
        <dbReference type="ChEBI" id="CHEBI:78488"/>
    </reaction>
    <physiologicalReaction direction="left-to-right" evidence="25">
        <dbReference type="Rhea" id="RHEA:41921"/>
    </physiologicalReaction>
</comment>
<dbReference type="Pfam" id="PF08659">
    <property type="entry name" value="KR"/>
    <property type="match status" value="1"/>
</dbReference>
<evidence type="ECO:0000256" key="44">
    <source>
        <dbReference type="ARBA" id="ARBA00048704"/>
    </source>
</evidence>
<evidence type="ECO:0000256" key="1">
    <source>
        <dbReference type="ARBA" id="ARBA00005189"/>
    </source>
</evidence>
<feature type="domain" description="Carrier" evidence="56">
    <location>
        <begin position="1652"/>
        <end position="1731"/>
    </location>
</feature>
<comment type="catalytic activity">
    <reaction evidence="26">
        <text>hexanoyl-[ACP] + malonyl-[ACP] + H(+) = 3-oxooctanoyl-[ACP] + holo-[ACP] + CO2</text>
        <dbReference type="Rhea" id="RHEA:41836"/>
        <dbReference type="Rhea" id="RHEA-COMP:9623"/>
        <dbReference type="Rhea" id="RHEA-COMP:9632"/>
        <dbReference type="Rhea" id="RHEA-COMP:9633"/>
        <dbReference type="Rhea" id="RHEA-COMP:9685"/>
        <dbReference type="ChEBI" id="CHEBI:15378"/>
        <dbReference type="ChEBI" id="CHEBI:16526"/>
        <dbReference type="ChEBI" id="CHEBI:64479"/>
        <dbReference type="ChEBI" id="CHEBI:78449"/>
        <dbReference type="ChEBI" id="CHEBI:78459"/>
        <dbReference type="ChEBI" id="CHEBI:78460"/>
    </reaction>
    <physiologicalReaction direction="left-to-right" evidence="26">
        <dbReference type="Rhea" id="RHEA:41837"/>
    </physiologicalReaction>
</comment>
<comment type="catalytic activity">
    <reaction evidence="37">
        <text>(2E)-dodecenoyl-[ACP] + NADPH + H(+) = dodecanoyl-[ACP] + NADP(+)</text>
        <dbReference type="Rhea" id="RHEA:41880"/>
        <dbReference type="Rhea" id="RHEA-COMP:9643"/>
        <dbReference type="Rhea" id="RHEA-COMP:9644"/>
        <dbReference type="ChEBI" id="CHEBI:15378"/>
        <dbReference type="ChEBI" id="CHEBI:57783"/>
        <dbReference type="ChEBI" id="CHEBI:58349"/>
        <dbReference type="ChEBI" id="CHEBI:65264"/>
        <dbReference type="ChEBI" id="CHEBI:78472"/>
    </reaction>
    <physiologicalReaction direction="left-to-right" evidence="37">
        <dbReference type="Rhea" id="RHEA:41881"/>
    </physiologicalReaction>
</comment>
<comment type="catalytic activity">
    <reaction evidence="15">
        <text>(3R)-hydroxydodecanoyl-[ACP] = (2E)-dodecenoyl-[ACP] + H2O</text>
        <dbReference type="Rhea" id="RHEA:41876"/>
        <dbReference type="Rhea" id="RHEA-COMP:9642"/>
        <dbReference type="Rhea" id="RHEA-COMP:9643"/>
        <dbReference type="ChEBI" id="CHEBI:15377"/>
        <dbReference type="ChEBI" id="CHEBI:78470"/>
        <dbReference type="ChEBI" id="CHEBI:78472"/>
    </reaction>
    <physiologicalReaction direction="left-to-right" evidence="15">
        <dbReference type="Rhea" id="RHEA:41877"/>
    </physiologicalReaction>
</comment>
<dbReference type="SUPFAM" id="SSF53474">
    <property type="entry name" value="alpha/beta-Hydrolases"/>
    <property type="match status" value="1"/>
</dbReference>
<comment type="catalytic activity">
    <reaction evidence="36">
        <text>hexadecanoyl-[ACP] + malonyl-[ACP] + H(+) = 3-oxooctadecanoyl-[ACP] + holo-[ACP] + CO2</text>
        <dbReference type="Rhea" id="RHEA:41916"/>
        <dbReference type="Rhea" id="RHEA-COMP:9623"/>
        <dbReference type="Rhea" id="RHEA-COMP:9652"/>
        <dbReference type="Rhea" id="RHEA-COMP:9653"/>
        <dbReference type="Rhea" id="RHEA-COMP:9685"/>
        <dbReference type="ChEBI" id="CHEBI:15378"/>
        <dbReference type="ChEBI" id="CHEBI:16526"/>
        <dbReference type="ChEBI" id="CHEBI:64479"/>
        <dbReference type="ChEBI" id="CHEBI:78449"/>
        <dbReference type="ChEBI" id="CHEBI:78483"/>
        <dbReference type="ChEBI" id="CHEBI:78487"/>
    </reaction>
    <physiologicalReaction direction="left-to-right" evidence="36">
        <dbReference type="Rhea" id="RHEA:41917"/>
    </physiologicalReaction>
</comment>
<comment type="catalytic activity">
    <reaction evidence="28">
        <text>3-oxodecanoyl-[ACP] + NADPH + H(+) = (3R)-hydroxydecanoyl-[ACP] + NADP(+)</text>
        <dbReference type="Rhea" id="RHEA:41856"/>
        <dbReference type="Rhea" id="RHEA-COMP:9637"/>
        <dbReference type="Rhea" id="RHEA-COMP:9638"/>
        <dbReference type="ChEBI" id="CHEBI:15378"/>
        <dbReference type="ChEBI" id="CHEBI:57783"/>
        <dbReference type="ChEBI" id="CHEBI:58349"/>
        <dbReference type="ChEBI" id="CHEBI:78464"/>
        <dbReference type="ChEBI" id="CHEBI:78466"/>
    </reaction>
    <physiologicalReaction direction="left-to-right" evidence="28">
        <dbReference type="Rhea" id="RHEA:41857"/>
    </physiologicalReaction>
</comment>
<dbReference type="GO" id="GO:0004313">
    <property type="term" value="F:[acyl-carrier-protein] S-acetyltransferase activity"/>
    <property type="evidence" value="ECO:0007669"/>
    <property type="project" value="UniProtKB-EC"/>
</dbReference>
<evidence type="ECO:0000256" key="47">
    <source>
        <dbReference type="ARBA" id="ARBA00049109"/>
    </source>
</evidence>
<dbReference type="Gene3D" id="3.40.366.10">
    <property type="entry name" value="Malonyl-Coenzyme A Acyl Carrier Protein, domain 2"/>
    <property type="match status" value="1"/>
</dbReference>
<dbReference type="GO" id="GO:0019171">
    <property type="term" value="F:(3R)-hydroxyacyl-[acyl-carrier-protein] dehydratase activity"/>
    <property type="evidence" value="ECO:0007669"/>
    <property type="project" value="UniProtKB-EC"/>
</dbReference>
<dbReference type="CDD" id="cd05195">
    <property type="entry name" value="enoyl_red"/>
    <property type="match status" value="1"/>
</dbReference>
<comment type="catalytic activity">
    <reaction evidence="39">
        <text>(2E)-octenoyl-[ACP] + NADPH + H(+) = octanoyl-[ACP] + NADP(+)</text>
        <dbReference type="Rhea" id="RHEA:41848"/>
        <dbReference type="Rhea" id="RHEA-COMP:9635"/>
        <dbReference type="Rhea" id="RHEA-COMP:9636"/>
        <dbReference type="ChEBI" id="CHEBI:15378"/>
        <dbReference type="ChEBI" id="CHEBI:57783"/>
        <dbReference type="ChEBI" id="CHEBI:58349"/>
        <dbReference type="ChEBI" id="CHEBI:78462"/>
        <dbReference type="ChEBI" id="CHEBI:78463"/>
    </reaction>
    <physiologicalReaction direction="left-to-right" evidence="39">
        <dbReference type="Rhea" id="RHEA:41849"/>
    </physiologicalReaction>
</comment>
<evidence type="ECO:0000256" key="33">
    <source>
        <dbReference type="ARBA" id="ARBA00047897"/>
    </source>
</evidence>
<dbReference type="Pfam" id="PF13602">
    <property type="entry name" value="ADH_zinc_N_2"/>
    <property type="match status" value="1"/>
</dbReference>
<dbReference type="SUPFAM" id="SSF53901">
    <property type="entry name" value="Thiolase-like"/>
    <property type="match status" value="1"/>
</dbReference>
<evidence type="ECO:0000256" key="9">
    <source>
        <dbReference type="ARBA" id="ARBA00022553"/>
    </source>
</evidence>
<evidence type="ECO:0000256" key="53">
    <source>
        <dbReference type="ARBA" id="ARBA00049521"/>
    </source>
</evidence>
<evidence type="ECO:0000259" key="57">
    <source>
        <dbReference type="PROSITE" id="PS52019"/>
    </source>
</evidence>
<comment type="catalytic activity">
    <reaction evidence="27">
        <text>a (3R)-hydroxyacyl-[ACP] + NADP(+) = a 3-oxoacyl-[ACP] + NADPH + H(+)</text>
        <dbReference type="Rhea" id="RHEA:17397"/>
        <dbReference type="Rhea" id="RHEA-COMP:9916"/>
        <dbReference type="Rhea" id="RHEA-COMP:9945"/>
        <dbReference type="ChEBI" id="CHEBI:15378"/>
        <dbReference type="ChEBI" id="CHEBI:57783"/>
        <dbReference type="ChEBI" id="CHEBI:58349"/>
        <dbReference type="ChEBI" id="CHEBI:78776"/>
        <dbReference type="ChEBI" id="CHEBI:78827"/>
        <dbReference type="EC" id="1.1.1.100"/>
    </reaction>
    <physiologicalReaction direction="right-to-left" evidence="27">
        <dbReference type="Rhea" id="RHEA:17399"/>
    </physiologicalReaction>
</comment>
<dbReference type="SUPFAM" id="SSF55048">
    <property type="entry name" value="Probable ACP-binding domain of malonyl-CoA ACP transacylase"/>
    <property type="match status" value="1"/>
</dbReference>
<comment type="catalytic activity">
    <reaction evidence="50">
        <text>3-oxohexadecanoyl-[ACP] + NADPH + H(+) = (3R)-hydroxyhexadecanoyl-[ACP] + NADP(+)</text>
        <dbReference type="Rhea" id="RHEA:41904"/>
        <dbReference type="Rhea" id="RHEA-COMP:9649"/>
        <dbReference type="Rhea" id="RHEA-COMP:9650"/>
        <dbReference type="ChEBI" id="CHEBI:15378"/>
        <dbReference type="ChEBI" id="CHEBI:57783"/>
        <dbReference type="ChEBI" id="CHEBI:58349"/>
        <dbReference type="ChEBI" id="CHEBI:78478"/>
        <dbReference type="ChEBI" id="CHEBI:78480"/>
    </reaction>
    <physiologicalReaction direction="left-to-right" evidence="50">
        <dbReference type="Rhea" id="RHEA:41905"/>
    </physiologicalReaction>
</comment>
<evidence type="ECO:0000256" key="11">
    <source>
        <dbReference type="ARBA" id="ARBA00022799"/>
    </source>
</evidence>
<dbReference type="InterPro" id="IPR013968">
    <property type="entry name" value="PKS_KR"/>
</dbReference>
<keyword evidence="9" id="KW-0597">Phosphoprotein</keyword>
<dbReference type="Pfam" id="PF00975">
    <property type="entry name" value="Thioesterase"/>
    <property type="match status" value="1"/>
</dbReference>
<evidence type="ECO:0000256" key="28">
    <source>
        <dbReference type="ARBA" id="ARBA00047440"/>
    </source>
</evidence>
<protein>
    <recommendedName>
        <fullName evidence="7">Fatty acid synthase</fullName>
        <ecNumber evidence="5">1.1.1.100</ecNumber>
        <ecNumber evidence="2">1.3.1.39</ecNumber>
        <ecNumber evidence="6">2.3.1.41</ecNumber>
        <ecNumber evidence="4">2.3.1.85</ecNumber>
        <ecNumber evidence="3">3.1.2.14</ecNumber>
    </recommendedName>
</protein>
<evidence type="ECO:0000256" key="23">
    <source>
        <dbReference type="ARBA" id="ARBA00023442"/>
    </source>
</evidence>
<dbReference type="GO" id="GO:0004316">
    <property type="term" value="F:3-oxoacyl-[acyl-carrier-protein] reductase (NADPH) activity"/>
    <property type="evidence" value="ECO:0007669"/>
    <property type="project" value="UniProtKB-EC"/>
</dbReference>
<feature type="region of interest" description="N-terminal hotdog fold" evidence="55">
    <location>
        <begin position="504"/>
        <end position="630"/>
    </location>
</feature>
<comment type="catalytic activity">
    <reaction evidence="22">
        <text>(3R)-hydroxybutanoyl-[ACP] = (2E)-butenoyl-[ACP] + H2O</text>
        <dbReference type="Rhea" id="RHEA:41808"/>
        <dbReference type="Rhea" id="RHEA-COMP:9626"/>
        <dbReference type="Rhea" id="RHEA-COMP:9627"/>
        <dbReference type="ChEBI" id="CHEBI:15377"/>
        <dbReference type="ChEBI" id="CHEBI:78451"/>
        <dbReference type="ChEBI" id="CHEBI:78453"/>
    </reaction>
    <physiologicalReaction direction="left-to-right" evidence="22">
        <dbReference type="Rhea" id="RHEA:41809"/>
    </physiologicalReaction>
</comment>
<evidence type="ECO:0000256" key="15">
    <source>
        <dbReference type="ARBA" id="ARBA00023351"/>
    </source>
</evidence>
<comment type="catalytic activity">
    <reaction evidence="45">
        <text>3-oxotetradecanoyl-[ACP] + NADPH + H(+) = (3R)-hydroxytetradecanoyl-[ACP] + NADP(+)</text>
        <dbReference type="Rhea" id="RHEA:41888"/>
        <dbReference type="Rhea" id="RHEA-COMP:9645"/>
        <dbReference type="Rhea" id="RHEA-COMP:9646"/>
        <dbReference type="ChEBI" id="CHEBI:15378"/>
        <dbReference type="ChEBI" id="CHEBI:57783"/>
        <dbReference type="ChEBI" id="CHEBI:58349"/>
        <dbReference type="ChEBI" id="CHEBI:78473"/>
        <dbReference type="ChEBI" id="CHEBI:78474"/>
    </reaction>
    <physiologicalReaction direction="left-to-right" evidence="45">
        <dbReference type="Rhea" id="RHEA:41889"/>
    </physiologicalReaction>
</comment>
<comment type="catalytic activity">
    <reaction evidence="42">
        <text>a 2,3-saturated acyl-[ACP] + NADP(+) = a (2E)-enoyl-[ACP] + NADPH + H(+)</text>
        <dbReference type="Rhea" id="RHEA:22564"/>
        <dbReference type="Rhea" id="RHEA-COMP:9925"/>
        <dbReference type="Rhea" id="RHEA-COMP:9926"/>
        <dbReference type="ChEBI" id="CHEBI:15378"/>
        <dbReference type="ChEBI" id="CHEBI:57783"/>
        <dbReference type="ChEBI" id="CHEBI:58349"/>
        <dbReference type="ChEBI" id="CHEBI:78784"/>
        <dbReference type="ChEBI" id="CHEBI:78785"/>
        <dbReference type="EC" id="1.3.1.39"/>
    </reaction>
    <physiologicalReaction direction="right-to-left" evidence="42">
        <dbReference type="Rhea" id="RHEA:22566"/>
    </physiologicalReaction>
</comment>
<comment type="catalytic activity">
    <reaction evidence="38">
        <text>tetradecanoyl-[ACP] + H2O = tetradecanoate + holo-[ACP] + H(+)</text>
        <dbReference type="Rhea" id="RHEA:30123"/>
        <dbReference type="Rhea" id="RHEA-COMP:9648"/>
        <dbReference type="Rhea" id="RHEA-COMP:9685"/>
        <dbReference type="ChEBI" id="CHEBI:15377"/>
        <dbReference type="ChEBI" id="CHEBI:15378"/>
        <dbReference type="ChEBI" id="CHEBI:30807"/>
        <dbReference type="ChEBI" id="CHEBI:64479"/>
        <dbReference type="ChEBI" id="CHEBI:78477"/>
        <dbReference type="EC" id="3.1.2.14"/>
    </reaction>
    <physiologicalReaction direction="left-to-right" evidence="38">
        <dbReference type="Rhea" id="RHEA:30124"/>
    </physiologicalReaction>
</comment>
<evidence type="ECO:0000256" key="42">
    <source>
        <dbReference type="ARBA" id="ARBA00048650"/>
    </source>
</evidence>
<dbReference type="Pfam" id="PF16197">
    <property type="entry name" value="KAsynt_C_assoc"/>
    <property type="match status" value="1"/>
</dbReference>
<comment type="catalytic activity">
    <reaction evidence="43">
        <text>holo-[ACP] + acetyl-CoA = acetyl-[ACP] + CoA</text>
        <dbReference type="Rhea" id="RHEA:41788"/>
        <dbReference type="Rhea" id="RHEA-COMP:9621"/>
        <dbReference type="Rhea" id="RHEA-COMP:9685"/>
        <dbReference type="ChEBI" id="CHEBI:57287"/>
        <dbReference type="ChEBI" id="CHEBI:57288"/>
        <dbReference type="ChEBI" id="CHEBI:64479"/>
        <dbReference type="ChEBI" id="CHEBI:78446"/>
        <dbReference type="EC" id="2.3.1.38"/>
    </reaction>
    <physiologicalReaction direction="left-to-right" evidence="43">
        <dbReference type="Rhea" id="RHEA:41789"/>
    </physiologicalReaction>
</comment>
<dbReference type="SUPFAM" id="SSF47336">
    <property type="entry name" value="ACP-like"/>
    <property type="match status" value="1"/>
</dbReference>
<dbReference type="InterPro" id="IPR057326">
    <property type="entry name" value="KR_dom"/>
</dbReference>
<evidence type="ECO:0000256" key="17">
    <source>
        <dbReference type="ARBA" id="ARBA00023388"/>
    </source>
</evidence>
<feature type="active site" description="Proton donor; for dehydratase activity" evidence="55">
    <location>
        <position position="693"/>
    </location>
</feature>
<comment type="catalytic activity">
    <reaction evidence="41">
        <text>3-oxohexanoyl-[ACP] + NADPH + H(+) = (3R)-hydroxyhexanoyl-[ACP] + NADP(+)</text>
        <dbReference type="Rhea" id="RHEA:41824"/>
        <dbReference type="Rhea" id="RHEA-COMP:9629"/>
        <dbReference type="Rhea" id="RHEA-COMP:9630"/>
        <dbReference type="ChEBI" id="CHEBI:15378"/>
        <dbReference type="ChEBI" id="CHEBI:57783"/>
        <dbReference type="ChEBI" id="CHEBI:58349"/>
        <dbReference type="ChEBI" id="CHEBI:78456"/>
        <dbReference type="ChEBI" id="CHEBI:78457"/>
    </reaction>
    <physiologicalReaction direction="left-to-right" evidence="41">
        <dbReference type="Rhea" id="RHEA:41825"/>
    </physiologicalReaction>
</comment>
<evidence type="ECO:0000256" key="2">
    <source>
        <dbReference type="ARBA" id="ARBA00012004"/>
    </source>
</evidence>
<evidence type="ECO:0000256" key="36">
    <source>
        <dbReference type="ARBA" id="ARBA00048051"/>
    </source>
</evidence>
<evidence type="ECO:0000256" key="10">
    <source>
        <dbReference type="ARBA" id="ARBA00022679"/>
    </source>
</evidence>
<comment type="catalytic activity">
    <reaction evidence="35">
        <text>acetyl-[ACP] + malonyl-[ACP] + H(+) = 3-oxobutanoyl-[ACP] + holo-[ACP] + CO2</text>
        <dbReference type="Rhea" id="RHEA:41800"/>
        <dbReference type="Rhea" id="RHEA-COMP:9621"/>
        <dbReference type="Rhea" id="RHEA-COMP:9623"/>
        <dbReference type="Rhea" id="RHEA-COMP:9625"/>
        <dbReference type="Rhea" id="RHEA-COMP:9685"/>
        <dbReference type="ChEBI" id="CHEBI:15378"/>
        <dbReference type="ChEBI" id="CHEBI:16526"/>
        <dbReference type="ChEBI" id="CHEBI:64479"/>
        <dbReference type="ChEBI" id="CHEBI:78446"/>
        <dbReference type="ChEBI" id="CHEBI:78449"/>
        <dbReference type="ChEBI" id="CHEBI:78450"/>
    </reaction>
    <physiologicalReaction direction="left-to-right" evidence="35">
        <dbReference type="Rhea" id="RHEA:41801"/>
    </physiologicalReaction>
</comment>
<comment type="catalytic activity">
    <reaction evidence="19">
        <text>(3R)-hydroxytetradecanoyl-[ACP] = (2E)-tetradecenoyl-[ACP] + H2O</text>
        <dbReference type="Rhea" id="RHEA:41892"/>
        <dbReference type="Rhea" id="RHEA-COMP:9646"/>
        <dbReference type="Rhea" id="RHEA-COMP:9647"/>
        <dbReference type="ChEBI" id="CHEBI:15377"/>
        <dbReference type="ChEBI" id="CHEBI:78474"/>
        <dbReference type="ChEBI" id="CHEBI:78475"/>
    </reaction>
    <physiologicalReaction direction="left-to-right" evidence="19">
        <dbReference type="Rhea" id="RHEA:41893"/>
    </physiologicalReaction>
</comment>
<feature type="non-terminal residue" evidence="58">
    <location>
        <position position="1"/>
    </location>
</feature>
<dbReference type="EC" id="3.1.2.14" evidence="3"/>
<evidence type="ECO:0000256" key="37">
    <source>
        <dbReference type="ARBA" id="ARBA00048281"/>
    </source>
</evidence>
<evidence type="ECO:0000256" key="27">
    <source>
        <dbReference type="ARBA" id="ARBA00047400"/>
    </source>
</evidence>
<dbReference type="SMART" id="SM00829">
    <property type="entry name" value="PKS_ER"/>
    <property type="match status" value="1"/>
</dbReference>
<dbReference type="GO" id="GO:0141148">
    <property type="term" value="F:enoyl-[acyl-carrier-protein] reductase (NADPH) activity"/>
    <property type="evidence" value="ECO:0007669"/>
    <property type="project" value="UniProtKB-EC"/>
</dbReference>
<comment type="catalytic activity">
    <reaction evidence="21">
        <text>(3R)-hydroxyhexadecanoyl-[ACP] = (2E)-hexadecenoyl-[ACP] + H2O</text>
        <dbReference type="Rhea" id="RHEA:41908"/>
        <dbReference type="Rhea" id="RHEA-COMP:9650"/>
        <dbReference type="Rhea" id="RHEA-COMP:9651"/>
        <dbReference type="ChEBI" id="CHEBI:15377"/>
        <dbReference type="ChEBI" id="CHEBI:78480"/>
        <dbReference type="ChEBI" id="CHEBI:78481"/>
    </reaction>
    <physiologicalReaction direction="left-to-right" evidence="21">
        <dbReference type="Rhea" id="RHEA:41909"/>
    </physiologicalReaction>
</comment>
<dbReference type="SUPFAM" id="SSF50129">
    <property type="entry name" value="GroES-like"/>
    <property type="match status" value="1"/>
</dbReference>
<evidence type="ECO:0000313" key="59">
    <source>
        <dbReference type="Proteomes" id="UP000075809"/>
    </source>
</evidence>
<comment type="catalytic activity">
    <reaction evidence="40">
        <text>a fatty acyl-[ACP] + malonyl-[ACP] + H(+) = a 3-oxoacyl-[ACP] + holo-[ACP] + CO2</text>
        <dbReference type="Rhea" id="RHEA:22836"/>
        <dbReference type="Rhea" id="RHEA-COMP:9623"/>
        <dbReference type="Rhea" id="RHEA-COMP:9685"/>
        <dbReference type="Rhea" id="RHEA-COMP:9916"/>
        <dbReference type="Rhea" id="RHEA-COMP:14125"/>
        <dbReference type="ChEBI" id="CHEBI:15378"/>
        <dbReference type="ChEBI" id="CHEBI:16526"/>
        <dbReference type="ChEBI" id="CHEBI:64479"/>
        <dbReference type="ChEBI" id="CHEBI:78449"/>
        <dbReference type="ChEBI" id="CHEBI:78776"/>
        <dbReference type="ChEBI" id="CHEBI:138651"/>
        <dbReference type="EC" id="2.3.1.41"/>
    </reaction>
    <physiologicalReaction direction="left-to-right" evidence="40">
        <dbReference type="Rhea" id="RHEA:22837"/>
    </physiologicalReaction>
</comment>
<comment type="catalytic activity">
    <reaction evidence="33">
        <text>(2E)-hexenoyl-[ACP] + NADPH + H(+) = hexanoyl-[ACP] + NADP(+)</text>
        <dbReference type="Rhea" id="RHEA:41832"/>
        <dbReference type="Rhea" id="RHEA-COMP:9631"/>
        <dbReference type="Rhea" id="RHEA-COMP:9632"/>
        <dbReference type="ChEBI" id="CHEBI:15378"/>
        <dbReference type="ChEBI" id="CHEBI:57783"/>
        <dbReference type="ChEBI" id="CHEBI:58349"/>
        <dbReference type="ChEBI" id="CHEBI:78458"/>
        <dbReference type="ChEBI" id="CHEBI:78459"/>
    </reaction>
    <physiologicalReaction direction="left-to-right" evidence="33">
        <dbReference type="Rhea" id="RHEA:41833"/>
    </physiologicalReaction>
</comment>
<comment type="catalytic activity">
    <reaction evidence="53">
        <text>(2E)-decenoyl-[ACP] + NADPH + H(+) = decanoyl-[ACP] + NADP(+)</text>
        <dbReference type="Rhea" id="RHEA:41864"/>
        <dbReference type="Rhea" id="RHEA-COMP:9639"/>
        <dbReference type="Rhea" id="RHEA-COMP:9640"/>
        <dbReference type="ChEBI" id="CHEBI:15378"/>
        <dbReference type="ChEBI" id="CHEBI:57783"/>
        <dbReference type="ChEBI" id="CHEBI:58349"/>
        <dbReference type="ChEBI" id="CHEBI:78467"/>
        <dbReference type="ChEBI" id="CHEBI:78468"/>
    </reaction>
    <physiologicalReaction direction="left-to-right" evidence="53">
        <dbReference type="Rhea" id="RHEA:41865"/>
    </physiologicalReaction>
</comment>